<feature type="domain" description="Amidohydrolase-related" evidence="2">
    <location>
        <begin position="138"/>
        <end position="389"/>
    </location>
</feature>
<dbReference type="InterPro" id="IPR006680">
    <property type="entry name" value="Amidohydro-rel"/>
</dbReference>
<evidence type="ECO:0000313" key="5">
    <source>
        <dbReference type="Proteomes" id="UP000192293"/>
    </source>
</evidence>
<dbReference type="Gene3D" id="3.20.20.140">
    <property type="entry name" value="Metal-dependent hydrolases"/>
    <property type="match status" value="1"/>
</dbReference>
<dbReference type="GO" id="GO:0019748">
    <property type="term" value="P:secondary metabolic process"/>
    <property type="evidence" value="ECO:0007669"/>
    <property type="project" value="TreeGrafter"/>
</dbReference>
<comment type="caution">
    <text evidence="3">The sequence shown here is derived from an EMBL/GenBank/DDBJ whole genome shotgun (WGS) entry which is preliminary data.</text>
</comment>
<dbReference type="GO" id="GO:0005737">
    <property type="term" value="C:cytoplasm"/>
    <property type="evidence" value="ECO:0007669"/>
    <property type="project" value="TreeGrafter"/>
</dbReference>
<dbReference type="InterPro" id="IPR032466">
    <property type="entry name" value="Metal_Hydrolase"/>
</dbReference>
<dbReference type="GO" id="GO:0016831">
    <property type="term" value="F:carboxy-lyase activity"/>
    <property type="evidence" value="ECO:0007669"/>
    <property type="project" value="InterPro"/>
</dbReference>
<dbReference type="GO" id="GO:0016787">
    <property type="term" value="F:hydrolase activity"/>
    <property type="evidence" value="ECO:0007669"/>
    <property type="project" value="UniProtKB-KW"/>
</dbReference>
<evidence type="ECO:0000313" key="6">
    <source>
        <dbReference type="Proteomes" id="UP001207588"/>
    </source>
</evidence>
<evidence type="ECO:0000259" key="2">
    <source>
        <dbReference type="Pfam" id="PF04909"/>
    </source>
</evidence>
<reference evidence="4 5" key="1">
    <citation type="submission" date="2017-02" db="EMBL/GenBank/DDBJ databases">
        <title>The new phylogeny of genus Mycobacterium.</title>
        <authorList>
            <person name="Tortoli E."/>
            <person name="Trovato A."/>
            <person name="Cirillo D.M."/>
        </authorList>
    </citation>
    <scope>NUCLEOTIDE SEQUENCE [LARGE SCALE GENOMIC DNA]</scope>
    <source>
        <strain evidence="4 5">DSM 45439</strain>
    </source>
</reference>
<proteinExistence type="predicted"/>
<organism evidence="3 6">
    <name type="scientific">Mycobacterium bouchedurhonense</name>
    <dbReference type="NCBI Taxonomy" id="701041"/>
    <lineage>
        <taxon>Bacteria</taxon>
        <taxon>Bacillati</taxon>
        <taxon>Actinomycetota</taxon>
        <taxon>Actinomycetes</taxon>
        <taxon>Mycobacteriales</taxon>
        <taxon>Mycobacteriaceae</taxon>
        <taxon>Mycobacterium</taxon>
        <taxon>Mycobacterium avium complex (MAC)</taxon>
    </lineage>
</organism>
<keyword evidence="5" id="KW-1185">Reference proteome</keyword>
<dbReference type="AlphaFoldDB" id="A0AAW5RZ54"/>
<dbReference type="EMBL" id="MVHL01000041">
    <property type="protein sequence ID" value="ORA44771.1"/>
    <property type="molecule type" value="Genomic_DNA"/>
</dbReference>
<dbReference type="Pfam" id="PF04909">
    <property type="entry name" value="Amidohydro_2"/>
    <property type="match status" value="1"/>
</dbReference>
<keyword evidence="1" id="KW-0456">Lyase</keyword>
<gene>
    <name evidence="4" type="ORF">BST19_20880</name>
    <name evidence="3" type="ORF">H7I91_01885</name>
</gene>
<protein>
    <submittedName>
        <fullName evidence="3">Amidohydrolase family protein</fullName>
    </submittedName>
    <submittedName>
        <fullName evidence="4">Metal-dependent hydrolase</fullName>
    </submittedName>
</protein>
<accession>A0AAW5RZ54</accession>
<dbReference type="RefSeq" id="WP_083071569.1">
    <property type="nucleotide sequence ID" value="NZ_JACKTG010000009.1"/>
</dbReference>
<evidence type="ECO:0000256" key="1">
    <source>
        <dbReference type="ARBA" id="ARBA00023239"/>
    </source>
</evidence>
<reference evidence="3" key="2">
    <citation type="submission" date="2020-07" db="EMBL/GenBank/DDBJ databases">
        <authorList>
            <person name="Pettersson B.M.F."/>
            <person name="Behra P.R.K."/>
            <person name="Ramesh M."/>
            <person name="Das S."/>
            <person name="Dasgupta S."/>
            <person name="Kirsebom L.A."/>
        </authorList>
    </citation>
    <scope>NUCLEOTIDE SEQUENCE</scope>
    <source>
        <strain evidence="3">DSM 45439</strain>
    </source>
</reference>
<sequence>MGSGDKLAFFDCDQHYYEPVDAFTRHLPKDWGERTVQVATIDGRTRYVVAGRVDYTVSNPTFDPIVKPGVMEQFFRGNPARKELREYLAEREPLPDYYIDRDARIVKLDEQQIDRTWMLPTLGMGIEAGLEDDPEAAGVAFKAFNRYLLDDWGFDHLRRIYTAPYLAFGDVRACVGEIEFGLENGAKIFVVRPQAVHTPDGWKSPGDPYFDPIWARLDEAGVTLVVHIAEVSGAGLDKYLPYQGNIINVAEPALQTAVGHDRPIGNYLGAITCDRVFERFPNVRVASVENGAEFLPLLLAGLNRAGFQRPNYFASDPVQQFKDHVWVAPFWEDDLLETVGHIGVDRVLFGSDYPHPEGLAEPRHYEKVAAELDDAESIRKVMYRNTAALTGVN</sequence>
<reference evidence="3" key="3">
    <citation type="journal article" date="2022" name="BMC Genomics">
        <title>Comparative genome analysis of mycobacteria focusing on tRNA and non-coding RNA.</title>
        <authorList>
            <person name="Behra P.R.K."/>
            <person name="Pettersson B.M.F."/>
            <person name="Ramesh M."/>
            <person name="Das S."/>
            <person name="Dasgupta S."/>
            <person name="Kirsebom L.A."/>
        </authorList>
    </citation>
    <scope>NUCLEOTIDE SEQUENCE</scope>
    <source>
        <strain evidence="3">DSM 45439</strain>
    </source>
</reference>
<evidence type="ECO:0000313" key="4">
    <source>
        <dbReference type="EMBL" id="ORA44771.1"/>
    </source>
</evidence>
<dbReference type="SUPFAM" id="SSF51556">
    <property type="entry name" value="Metallo-dependent hydrolases"/>
    <property type="match status" value="1"/>
</dbReference>
<dbReference type="EMBL" id="JACKTG010000009">
    <property type="protein sequence ID" value="MCV6988065.1"/>
    <property type="molecule type" value="Genomic_DNA"/>
</dbReference>
<evidence type="ECO:0000313" key="3">
    <source>
        <dbReference type="EMBL" id="MCV6988065.1"/>
    </source>
</evidence>
<dbReference type="PANTHER" id="PTHR21240:SF28">
    <property type="entry name" value="ISO-OROTATE DECARBOXYLASE (EUROFUNG)"/>
    <property type="match status" value="1"/>
</dbReference>
<dbReference type="InterPro" id="IPR032465">
    <property type="entry name" value="ACMSD"/>
</dbReference>
<keyword evidence="4" id="KW-0378">Hydrolase</keyword>
<dbReference type="PANTHER" id="PTHR21240">
    <property type="entry name" value="2-AMINO-3-CARBOXYLMUCONATE-6-SEMIALDEHYDE DECARBOXYLASE"/>
    <property type="match status" value="1"/>
</dbReference>
<dbReference type="Proteomes" id="UP000192293">
    <property type="component" value="Unassembled WGS sequence"/>
</dbReference>
<dbReference type="Proteomes" id="UP001207588">
    <property type="component" value="Unassembled WGS sequence"/>
</dbReference>
<name>A0AAW5RZ54_MYCBC</name>